<sequence length="503" mass="54325">MTEALEQIETKATLTVAETGEITGMAWPFGTTDLVGDVIEKGAFDRPQSLPMLAEHDSGQTIGVWSEITETPEGLHVKGKLLIHDVPRAREVADQIRQGDLGGLSIAFVTKAAQRHTKGRNITALSLREVSIVKQPCNPGAHVVSLKSIEKESHMENEASQTPANDAPQIDAKAFDAVVQRLDKLEAKGNRLGAPAVVQGDAEQKAFVNYLMTGSEIDKKALTTAADTSNHILMPDEVSNEFIRNLVEFSPVRAISDVRSTGAANIILPKRTGITNAIWVGETTPRTGSQPTFDQSEIAVKELATYVDLSLQLAEDSANVLSEVTTALAEDFGQKESLAFVNGSTALEPSGFMKDANIATTANGSKTALSPDALISLMYALPATYRATGTWVMNGKTLATIRTLKDGHGNYLWQPSYQAGQPETILGRPVVEAVDMPDIAADATPVIFGDFKRGYRIYDRLNVAVLADPYTVRVNGLMRYHARRRVGASVVRPDAFRKLAMAV</sequence>
<evidence type="ECO:0000259" key="5">
    <source>
        <dbReference type="Pfam" id="PF04586"/>
    </source>
</evidence>
<dbReference type="GO" id="GO:0006508">
    <property type="term" value="P:proteolysis"/>
    <property type="evidence" value="ECO:0007669"/>
    <property type="project" value="UniProtKB-KW"/>
</dbReference>
<keyword evidence="3" id="KW-0645">Protease</keyword>
<evidence type="ECO:0000256" key="3">
    <source>
        <dbReference type="ARBA" id="ARBA00022670"/>
    </source>
</evidence>
<dbReference type="InterPro" id="IPR054613">
    <property type="entry name" value="Peptidase_S78_dom"/>
</dbReference>
<name>A0A443JKU1_9RHOB</name>
<evidence type="ECO:0000259" key="6">
    <source>
        <dbReference type="Pfam" id="PF05065"/>
    </source>
</evidence>
<dbReference type="RefSeq" id="WP_128208733.1">
    <property type="nucleotide sequence ID" value="NZ_JBHRSO010000018.1"/>
</dbReference>
<evidence type="ECO:0000256" key="4">
    <source>
        <dbReference type="ARBA" id="ARBA00022801"/>
    </source>
</evidence>
<proteinExistence type="predicted"/>
<feature type="domain" description="Prohead serine protease" evidence="5">
    <location>
        <begin position="8"/>
        <end position="151"/>
    </location>
</feature>
<dbReference type="Pfam" id="PF04586">
    <property type="entry name" value="Peptidase_S78"/>
    <property type="match status" value="1"/>
</dbReference>
<dbReference type="EMBL" id="SAUZ01000010">
    <property type="protein sequence ID" value="RWR21141.1"/>
    <property type="molecule type" value="Genomic_DNA"/>
</dbReference>
<organism evidence="7 8">
    <name type="scientific">Paenirhodobacter populi</name>
    <dbReference type="NCBI Taxonomy" id="2306993"/>
    <lineage>
        <taxon>Bacteria</taxon>
        <taxon>Pseudomonadati</taxon>
        <taxon>Pseudomonadota</taxon>
        <taxon>Alphaproteobacteria</taxon>
        <taxon>Rhodobacterales</taxon>
        <taxon>Rhodobacter group</taxon>
        <taxon>Paenirhodobacter</taxon>
    </lineage>
</organism>
<protein>
    <submittedName>
        <fullName evidence="7">Phage major capsid protein</fullName>
    </submittedName>
</protein>
<evidence type="ECO:0000313" key="7">
    <source>
        <dbReference type="EMBL" id="RWR21141.1"/>
    </source>
</evidence>
<dbReference type="SUPFAM" id="SSF56563">
    <property type="entry name" value="Major capsid protein gp5"/>
    <property type="match status" value="1"/>
</dbReference>
<evidence type="ECO:0000256" key="2">
    <source>
        <dbReference type="ARBA" id="ARBA00022612"/>
    </source>
</evidence>
<dbReference type="InterPro" id="IPR006433">
    <property type="entry name" value="Prohead_protease"/>
</dbReference>
<comment type="subcellular location">
    <subcellularLocation>
        <location evidence="1">Virion</location>
    </subcellularLocation>
</comment>
<dbReference type="Gene3D" id="3.30.2400.10">
    <property type="entry name" value="Major capsid protein gp5"/>
    <property type="match status" value="1"/>
</dbReference>
<accession>A0A443JKU1</accession>
<keyword evidence="4" id="KW-0378">Hydrolase</keyword>
<dbReference type="Proteomes" id="UP000284476">
    <property type="component" value="Unassembled WGS sequence"/>
</dbReference>
<keyword evidence="2" id="KW-1188">Viral release from host cell</keyword>
<reference evidence="7 8" key="2">
    <citation type="submission" date="2019-01" db="EMBL/GenBank/DDBJ databases">
        <authorList>
            <person name="Li Y."/>
        </authorList>
    </citation>
    <scope>NUCLEOTIDE SEQUENCE [LARGE SCALE GENOMIC DNA]</scope>
    <source>
        <strain evidence="7 8">SK2B-1</strain>
    </source>
</reference>
<dbReference type="InterPro" id="IPR054612">
    <property type="entry name" value="Phage_capsid-like_C"/>
</dbReference>
<dbReference type="InterPro" id="IPR024455">
    <property type="entry name" value="Phage_capsid"/>
</dbReference>
<dbReference type="AlphaFoldDB" id="A0A443JKU1"/>
<gene>
    <name evidence="7" type="ORF">D2T30_09870</name>
</gene>
<comment type="caution">
    <text evidence="7">The sequence shown here is derived from an EMBL/GenBank/DDBJ whole genome shotgun (WGS) entry which is preliminary data.</text>
</comment>
<evidence type="ECO:0000313" key="8">
    <source>
        <dbReference type="Proteomes" id="UP000284476"/>
    </source>
</evidence>
<feature type="domain" description="Phage capsid-like C-terminal" evidence="6">
    <location>
        <begin position="232"/>
        <end position="499"/>
    </location>
</feature>
<dbReference type="Gene3D" id="3.30.2320.10">
    <property type="entry name" value="hypothetical protein PF0899 domain"/>
    <property type="match status" value="1"/>
</dbReference>
<dbReference type="GO" id="GO:0008233">
    <property type="term" value="F:peptidase activity"/>
    <property type="evidence" value="ECO:0007669"/>
    <property type="project" value="UniProtKB-KW"/>
</dbReference>
<dbReference type="NCBIfam" id="TIGR01554">
    <property type="entry name" value="major_cap_HK97"/>
    <property type="match status" value="1"/>
</dbReference>
<dbReference type="NCBIfam" id="TIGR01543">
    <property type="entry name" value="proheadase_HK97"/>
    <property type="match status" value="1"/>
</dbReference>
<dbReference type="Pfam" id="PF05065">
    <property type="entry name" value="Phage_capsid"/>
    <property type="match status" value="1"/>
</dbReference>
<reference evidence="7 8" key="1">
    <citation type="submission" date="2019-01" db="EMBL/GenBank/DDBJ databases">
        <title>Sinorhodobacter populi sp. nov. isolated from the symptomatic bark tissue of Populus euramericana canker.</title>
        <authorList>
            <person name="Xu G."/>
        </authorList>
    </citation>
    <scope>NUCLEOTIDE SEQUENCE [LARGE SCALE GENOMIC DNA]</scope>
    <source>
        <strain evidence="7 8">SK2B-1</strain>
    </source>
</reference>
<evidence type="ECO:0000256" key="1">
    <source>
        <dbReference type="ARBA" id="ARBA00004328"/>
    </source>
</evidence>